<evidence type="ECO:0000313" key="2">
    <source>
        <dbReference type="Proteomes" id="UP000216913"/>
    </source>
</evidence>
<name>A0A261TYB8_9BORD</name>
<evidence type="ECO:0000313" key="1">
    <source>
        <dbReference type="EMBL" id="OZI53970.1"/>
    </source>
</evidence>
<dbReference type="SUPFAM" id="SSF55961">
    <property type="entry name" value="Bet v1-like"/>
    <property type="match status" value="1"/>
</dbReference>
<comment type="caution">
    <text evidence="1">The sequence shown here is derived from an EMBL/GenBank/DDBJ whole genome shotgun (WGS) entry which is preliminary data.</text>
</comment>
<reference evidence="1 2" key="1">
    <citation type="submission" date="2017-05" db="EMBL/GenBank/DDBJ databases">
        <title>Complete and WGS of Bordetella genogroups.</title>
        <authorList>
            <person name="Spilker T."/>
            <person name="LiPuma J."/>
        </authorList>
    </citation>
    <scope>NUCLEOTIDE SEQUENCE [LARGE SCALE GENOMIC DNA]</scope>
    <source>
        <strain evidence="1 2">AU10456</strain>
    </source>
</reference>
<evidence type="ECO:0008006" key="3">
    <source>
        <dbReference type="Google" id="ProtNLM"/>
    </source>
</evidence>
<dbReference type="Proteomes" id="UP000216913">
    <property type="component" value="Unassembled WGS sequence"/>
</dbReference>
<sequence length="132" mass="14706">MHVLCVTIARAADAVYEFLAEPRNFPRWASGLSDGLAPDGEWWSADGPAGPIRVRFSPRNDYGVADHEVRLDSGETVRVPLRVVPHGEGSLVMFTLFRQPAHTDASFEADRQWVERDLQRLRALLQPTGPAN</sequence>
<dbReference type="EMBL" id="NEVP01000004">
    <property type="protein sequence ID" value="OZI53970.1"/>
    <property type="molecule type" value="Genomic_DNA"/>
</dbReference>
<protein>
    <recommendedName>
        <fullName evidence="3">Polyketide cyclase</fullName>
    </recommendedName>
</protein>
<dbReference type="Gene3D" id="3.30.530.20">
    <property type="match status" value="1"/>
</dbReference>
<organism evidence="1 2">
    <name type="scientific">Bordetella genomosp. 5</name>
    <dbReference type="NCBI Taxonomy" id="1395608"/>
    <lineage>
        <taxon>Bacteria</taxon>
        <taxon>Pseudomonadati</taxon>
        <taxon>Pseudomonadota</taxon>
        <taxon>Betaproteobacteria</taxon>
        <taxon>Burkholderiales</taxon>
        <taxon>Alcaligenaceae</taxon>
        <taxon>Bordetella</taxon>
    </lineage>
</organism>
<dbReference type="InterPro" id="IPR023393">
    <property type="entry name" value="START-like_dom_sf"/>
</dbReference>
<dbReference type="AlphaFoldDB" id="A0A261TYB8"/>
<gene>
    <name evidence="1" type="ORF">CAL25_07145</name>
</gene>
<dbReference type="OrthoDB" id="880456at2"/>
<proteinExistence type="predicted"/>
<keyword evidence="2" id="KW-1185">Reference proteome</keyword>
<accession>A0A261TYB8</accession>